<sequence length="661" mass="70591">MGGPETGADSSRTGSADRAALRHFAIAAFIAALLIPLAFFKPFGLIEARFYDVLSTIVPPRPPQPGALIVAIDEPSFSEIGQRWPWPRDLHARLVESLRRAGARVIGFDVIFSEPSSEEADKALAAALGPDVVLAADDVTTVLEQGVQTTRVTPIDPFLDAGATPGVTSVDLDGDAYLRLMPRVSEGFAAEILRVEGVAVGPPPEGALIQYFGPADTYPRVSYYQALDPETFLPPGRLKGQTVLVGLSLKAATSADAGAPDTFPTPYTLTSGTLTAGVEVQATILDNLRHRLYAVPVPRLAMAGLIVAAAFLAAALCRRGISKRAGVLAALTIVGLLVGAWALLRFGRIWAPPALPMAAALGVFGARFGVDFMRERQMRRAVSEAFSRYLAPELVAQLARDPSALKLGGERRNLSILFCDVRGFTSMSERLKDEPERLTTLINRLLDVLSGAVMAEGGTIDKYMGDCVMAFWNAPLRNPDHPLRAVRAALGMMGAVEELNRVLRQEEGENAPRFAVGVGINTGDCIVGNVGSRWRYDYSVLGDAVNLASRLESLSKEFGVSVILGPATAAAVRGHFVLIELDRIAVRGRATESAIYTVVAPAAQQADPAIAELEETHPRLLAALRAGQRQDAEALLDRCRTLAPSLAGYHDKLAARIAKIA</sequence>
<evidence type="ECO:0000259" key="2">
    <source>
        <dbReference type="PROSITE" id="PS50125"/>
    </source>
</evidence>
<dbReference type="EMBL" id="QQBB01000001">
    <property type="protein sequence ID" value="RDI62073.1"/>
    <property type="molecule type" value="Genomic_DNA"/>
</dbReference>
<keyword evidence="1" id="KW-0472">Membrane</keyword>
<keyword evidence="4" id="KW-1185">Reference proteome</keyword>
<dbReference type="InterPro" id="IPR050697">
    <property type="entry name" value="Adenylyl/Guanylyl_Cyclase_3/4"/>
</dbReference>
<dbReference type="Pfam" id="PF00211">
    <property type="entry name" value="Guanylate_cyc"/>
    <property type="match status" value="1"/>
</dbReference>
<feature type="transmembrane region" description="Helical" evidence="1">
    <location>
        <begin position="325"/>
        <end position="344"/>
    </location>
</feature>
<dbReference type="InterPro" id="IPR007890">
    <property type="entry name" value="CHASE2"/>
</dbReference>
<evidence type="ECO:0000256" key="1">
    <source>
        <dbReference type="SAM" id="Phobius"/>
    </source>
</evidence>
<dbReference type="GO" id="GO:0004016">
    <property type="term" value="F:adenylate cyclase activity"/>
    <property type="evidence" value="ECO:0007669"/>
    <property type="project" value="UniProtKB-ARBA"/>
</dbReference>
<feature type="domain" description="Guanylate cyclase" evidence="2">
    <location>
        <begin position="415"/>
        <end position="552"/>
    </location>
</feature>
<keyword evidence="1" id="KW-1133">Transmembrane helix</keyword>
<proteinExistence type="predicted"/>
<dbReference type="CDD" id="cd07302">
    <property type="entry name" value="CHD"/>
    <property type="match status" value="1"/>
</dbReference>
<keyword evidence="1" id="KW-0812">Transmembrane</keyword>
<dbReference type="GO" id="GO:0006171">
    <property type="term" value="P:cAMP biosynthetic process"/>
    <property type="evidence" value="ECO:0007669"/>
    <property type="project" value="TreeGrafter"/>
</dbReference>
<accession>A0A370HU65</accession>
<name>A0A370HU65_9HYPH</name>
<feature type="transmembrane region" description="Helical" evidence="1">
    <location>
        <begin position="20"/>
        <end position="40"/>
    </location>
</feature>
<evidence type="ECO:0000313" key="3">
    <source>
        <dbReference type="EMBL" id="RDI62073.1"/>
    </source>
</evidence>
<protein>
    <submittedName>
        <fullName evidence="3">Adenylate cyclase</fullName>
    </submittedName>
</protein>
<dbReference type="InterPro" id="IPR029787">
    <property type="entry name" value="Nucleotide_cyclase"/>
</dbReference>
<gene>
    <name evidence="3" type="ORF">DES45_101336</name>
</gene>
<dbReference type="SMART" id="SM00044">
    <property type="entry name" value="CYCc"/>
    <property type="match status" value="1"/>
</dbReference>
<evidence type="ECO:0000313" key="4">
    <source>
        <dbReference type="Proteomes" id="UP000254925"/>
    </source>
</evidence>
<dbReference type="Pfam" id="PF05226">
    <property type="entry name" value="CHASE2"/>
    <property type="match status" value="1"/>
</dbReference>
<comment type="caution">
    <text evidence="3">The sequence shown here is derived from an EMBL/GenBank/DDBJ whole genome shotgun (WGS) entry which is preliminary data.</text>
</comment>
<reference evidence="3 4" key="1">
    <citation type="submission" date="2018-07" db="EMBL/GenBank/DDBJ databases">
        <title>Genomic Encyclopedia of Type Strains, Phase IV (KMG-IV): sequencing the most valuable type-strain genomes for metagenomic binning, comparative biology and taxonomic classification.</title>
        <authorList>
            <person name="Goeker M."/>
        </authorList>
    </citation>
    <scope>NUCLEOTIDE SEQUENCE [LARGE SCALE GENOMIC DNA]</scope>
    <source>
        <strain evidence="3 4">DSM 14364</strain>
    </source>
</reference>
<organism evidence="3 4">
    <name type="scientific">Microvirga subterranea</name>
    <dbReference type="NCBI Taxonomy" id="186651"/>
    <lineage>
        <taxon>Bacteria</taxon>
        <taxon>Pseudomonadati</taxon>
        <taxon>Pseudomonadota</taxon>
        <taxon>Alphaproteobacteria</taxon>
        <taxon>Hyphomicrobiales</taxon>
        <taxon>Methylobacteriaceae</taxon>
        <taxon>Microvirga</taxon>
    </lineage>
</organism>
<feature type="transmembrane region" description="Helical" evidence="1">
    <location>
        <begin position="350"/>
        <end position="370"/>
    </location>
</feature>
<dbReference type="RefSeq" id="WP_245429690.1">
    <property type="nucleotide sequence ID" value="NZ_QQBB01000001.1"/>
</dbReference>
<dbReference type="Gene3D" id="3.30.70.1230">
    <property type="entry name" value="Nucleotide cyclase"/>
    <property type="match status" value="1"/>
</dbReference>
<dbReference type="Proteomes" id="UP000254925">
    <property type="component" value="Unassembled WGS sequence"/>
</dbReference>
<dbReference type="PANTHER" id="PTHR43081">
    <property type="entry name" value="ADENYLATE CYCLASE, TERMINAL-DIFFERENTIATION SPECIFIC-RELATED"/>
    <property type="match status" value="1"/>
</dbReference>
<dbReference type="PROSITE" id="PS50125">
    <property type="entry name" value="GUANYLATE_CYCLASE_2"/>
    <property type="match status" value="1"/>
</dbReference>
<dbReference type="PANTHER" id="PTHR43081:SF1">
    <property type="entry name" value="ADENYLATE CYCLASE, TERMINAL-DIFFERENTIATION SPECIFIC"/>
    <property type="match status" value="1"/>
</dbReference>
<dbReference type="AlphaFoldDB" id="A0A370HU65"/>
<dbReference type="GO" id="GO:0035556">
    <property type="term" value="P:intracellular signal transduction"/>
    <property type="evidence" value="ECO:0007669"/>
    <property type="project" value="InterPro"/>
</dbReference>
<dbReference type="SUPFAM" id="SSF55073">
    <property type="entry name" value="Nucleotide cyclase"/>
    <property type="match status" value="1"/>
</dbReference>
<dbReference type="SMART" id="SM01080">
    <property type="entry name" value="CHASE2"/>
    <property type="match status" value="1"/>
</dbReference>
<feature type="transmembrane region" description="Helical" evidence="1">
    <location>
        <begin position="300"/>
        <end position="318"/>
    </location>
</feature>
<dbReference type="InterPro" id="IPR001054">
    <property type="entry name" value="A/G_cyclase"/>
</dbReference>